<dbReference type="Proteomes" id="UP000502699">
    <property type="component" value="Chromosome"/>
</dbReference>
<evidence type="ECO:0000313" key="3">
    <source>
        <dbReference type="Proteomes" id="UP000502699"/>
    </source>
</evidence>
<evidence type="ECO:0000256" key="1">
    <source>
        <dbReference type="SAM" id="SignalP"/>
    </source>
</evidence>
<organism evidence="2 3">
    <name type="scientific">Caldichromatium japonicum</name>
    <dbReference type="NCBI Taxonomy" id="2699430"/>
    <lineage>
        <taxon>Bacteria</taxon>
        <taxon>Pseudomonadati</taxon>
        <taxon>Pseudomonadota</taxon>
        <taxon>Gammaproteobacteria</taxon>
        <taxon>Chromatiales</taxon>
        <taxon>Chromatiaceae</taxon>
        <taxon>Caldichromatium</taxon>
    </lineage>
</organism>
<dbReference type="EMBL" id="CP048029">
    <property type="protein sequence ID" value="QIK37387.1"/>
    <property type="molecule type" value="Genomic_DNA"/>
</dbReference>
<dbReference type="KEGG" id="cjap:GWK36_04640"/>
<reference evidence="3" key="1">
    <citation type="submission" date="2020-01" db="EMBL/GenBank/DDBJ databases">
        <title>Caldichromatium gen. nov., sp. nov., a thermophilic purple sulfur bacterium member of the family Chromatiaceae isolated from Nakabusa hot spring, Japan.</title>
        <authorList>
            <person name="Saini M.K."/>
            <person name="Hanada S."/>
            <person name="Tank M."/>
        </authorList>
    </citation>
    <scope>NUCLEOTIDE SEQUENCE [LARGE SCALE GENOMIC DNA]</scope>
    <source>
        <strain evidence="3">No.7</strain>
    </source>
</reference>
<dbReference type="RefSeq" id="WP_166270154.1">
    <property type="nucleotide sequence ID" value="NZ_CP048029.1"/>
</dbReference>
<keyword evidence="1" id="KW-0732">Signal</keyword>
<name>A0A6G7VC69_9GAMM</name>
<keyword evidence="3" id="KW-1185">Reference proteome</keyword>
<gene>
    <name evidence="2" type="ORF">GWK36_04640</name>
</gene>
<sequence length="249" mass="27463">MHPRPSLAALSLGLYAACAQAAVNEVLPGDYFPLAPGTTALALYAIDRAQSRPYRDGERLAAGRLDTQALALRLALTGWLINDKASANYLGLSAMLIAPTGDYDPLHRLNSGENRWRFVFLGGWQKDLNPRLLLELVPEIAWYGDNPDHAGGLGLRQEPSLALTGYLRWRITSAWHLHLGGQINRGGATRIGGVEQGDASDNTRALAGITCFLPEQQQLLLRLGWNLEIEDGLRTQRELILRYQENFLV</sequence>
<feature type="signal peptide" evidence="1">
    <location>
        <begin position="1"/>
        <end position="21"/>
    </location>
</feature>
<dbReference type="AlphaFoldDB" id="A0A6G7VC69"/>
<dbReference type="Pfam" id="PF13557">
    <property type="entry name" value="Phenol_MetA_deg"/>
    <property type="match status" value="1"/>
</dbReference>
<protein>
    <submittedName>
        <fullName evidence="2">Transporter</fullName>
    </submittedName>
</protein>
<evidence type="ECO:0000313" key="2">
    <source>
        <dbReference type="EMBL" id="QIK37387.1"/>
    </source>
</evidence>
<accession>A0A6G7VC69</accession>
<feature type="chain" id="PRO_5026301284" evidence="1">
    <location>
        <begin position="22"/>
        <end position="249"/>
    </location>
</feature>
<dbReference type="InterPro" id="IPR025737">
    <property type="entry name" value="FApF"/>
</dbReference>
<proteinExistence type="predicted"/>